<evidence type="ECO:0000313" key="1">
    <source>
        <dbReference type="EMBL" id="GEP59165.1"/>
    </source>
</evidence>
<reference evidence="1 2" key="1">
    <citation type="submission" date="2019-07" db="EMBL/GenBank/DDBJ databases">
        <title>Whole genome shotgun sequence of Reyranella soli NBRC 108950.</title>
        <authorList>
            <person name="Hosoyama A."/>
            <person name="Uohara A."/>
            <person name="Ohji S."/>
            <person name="Ichikawa N."/>
        </authorList>
    </citation>
    <scope>NUCLEOTIDE SEQUENCE [LARGE SCALE GENOMIC DNA]</scope>
    <source>
        <strain evidence="1 2">NBRC 108950</strain>
    </source>
</reference>
<name>A0A512NJS3_9HYPH</name>
<protein>
    <submittedName>
        <fullName evidence="1">Uncharacterized protein</fullName>
    </submittedName>
</protein>
<organism evidence="1 2">
    <name type="scientific">Reyranella soli</name>
    <dbReference type="NCBI Taxonomy" id="1230389"/>
    <lineage>
        <taxon>Bacteria</taxon>
        <taxon>Pseudomonadati</taxon>
        <taxon>Pseudomonadota</taxon>
        <taxon>Alphaproteobacteria</taxon>
        <taxon>Hyphomicrobiales</taxon>
        <taxon>Reyranellaceae</taxon>
        <taxon>Reyranella</taxon>
    </lineage>
</organism>
<dbReference type="AlphaFoldDB" id="A0A512NJS3"/>
<dbReference type="OrthoDB" id="8362946at2"/>
<dbReference type="RefSeq" id="WP_147154523.1">
    <property type="nucleotide sequence ID" value="NZ_BKAJ01000120.1"/>
</dbReference>
<accession>A0A512NJS3</accession>
<keyword evidence="2" id="KW-1185">Reference proteome</keyword>
<comment type="caution">
    <text evidence="1">The sequence shown here is derived from an EMBL/GenBank/DDBJ whole genome shotgun (WGS) entry which is preliminary data.</text>
</comment>
<sequence length="638" mass="71918">MSSSARLLTDALSVWRRLKESGLDEDTYDKDFVVRLSGELGLEENADIEASLRKRKLTASKFLEAFLACCEPFDDMAKEIWNMFVQADARFSDENLQITFDFSASSPDGIKFDLQHFKAYREEFRRFRQLVAKQPLTIDVLWGLERIIRPVDRQEATSPEIARWLEAYSAGEWLMPLPQLPSTGNSKGDFVVRETRRVVSTAIELLVANGAQPHEGSFTYERRVGTPSSEELAAVLQADHDRWIGSTFAELDQLVARLRARPGDPNIEPIISNLQAFLETHVQHSEEEVVSQVLEEFLNLPLWKQRDQLFGLWVATQIAEATGYHRLVFHPVNGGLRFRFAATHVATIRSVPPLYLFAELRTRATILFSKKRKRNIQPDWRIVREPVTERSSQVLIVECKQYAKPSRKNFLEAAVDYAINSGNAEVILVNYGDMDADRLVSSVPGYLEEAWRKIDDRVTLLGSFRPAESEVRERFRSLVARHVPAPPPSVLDGLAPSQNLADEATFSLAWDDQAIDLDLHFIVFPAGDAAGHVFYGGLGSVATAPWIELLRDVQRGGQAPEVMRVGRWRDGRYELWVHIYSGGSGFPSSTTLTAQINGSVVEVRPTDIRGTAWHALDIDGTTRRMTIINTMHSTLPAS</sequence>
<evidence type="ECO:0000313" key="2">
    <source>
        <dbReference type="Proteomes" id="UP000321058"/>
    </source>
</evidence>
<dbReference type="EMBL" id="BKAJ01000120">
    <property type="protein sequence ID" value="GEP59165.1"/>
    <property type="molecule type" value="Genomic_DNA"/>
</dbReference>
<proteinExistence type="predicted"/>
<dbReference type="Proteomes" id="UP000321058">
    <property type="component" value="Unassembled WGS sequence"/>
</dbReference>
<gene>
    <name evidence="1" type="ORF">RSO01_63310</name>
</gene>